<reference evidence="2 3" key="1">
    <citation type="submission" date="2019-02" db="EMBL/GenBank/DDBJ databases">
        <title>Genome sequencing of the rare red list fungi Antrodiella citrinella (Flaviporus citrinellus).</title>
        <authorList>
            <person name="Buettner E."/>
            <person name="Kellner H."/>
        </authorList>
    </citation>
    <scope>NUCLEOTIDE SEQUENCE [LARGE SCALE GENOMIC DNA]</scope>
    <source>
        <strain evidence="2 3">DSM 108506</strain>
    </source>
</reference>
<gene>
    <name evidence="2" type="ORF">EUX98_g8701</name>
</gene>
<dbReference type="AlphaFoldDB" id="A0A4S4M673"/>
<keyword evidence="3" id="KW-1185">Reference proteome</keyword>
<comment type="caution">
    <text evidence="2">The sequence shown here is derived from an EMBL/GenBank/DDBJ whole genome shotgun (WGS) entry which is preliminary data.</text>
</comment>
<evidence type="ECO:0000313" key="2">
    <source>
        <dbReference type="EMBL" id="THH19831.1"/>
    </source>
</evidence>
<evidence type="ECO:0000313" key="3">
    <source>
        <dbReference type="Proteomes" id="UP000308730"/>
    </source>
</evidence>
<name>A0A4S4M673_9APHY</name>
<feature type="region of interest" description="Disordered" evidence="1">
    <location>
        <begin position="1"/>
        <end position="85"/>
    </location>
</feature>
<evidence type="ECO:0000256" key="1">
    <source>
        <dbReference type="SAM" id="MobiDB-lite"/>
    </source>
</evidence>
<dbReference type="Proteomes" id="UP000308730">
    <property type="component" value="Unassembled WGS sequence"/>
</dbReference>
<feature type="compositionally biased region" description="Basic and acidic residues" evidence="1">
    <location>
        <begin position="65"/>
        <end position="75"/>
    </location>
</feature>
<protein>
    <submittedName>
        <fullName evidence="2">Uncharacterized protein</fullName>
    </submittedName>
</protein>
<organism evidence="2 3">
    <name type="scientific">Antrodiella citrinella</name>
    <dbReference type="NCBI Taxonomy" id="2447956"/>
    <lineage>
        <taxon>Eukaryota</taxon>
        <taxon>Fungi</taxon>
        <taxon>Dikarya</taxon>
        <taxon>Basidiomycota</taxon>
        <taxon>Agaricomycotina</taxon>
        <taxon>Agaricomycetes</taxon>
        <taxon>Polyporales</taxon>
        <taxon>Steccherinaceae</taxon>
        <taxon>Antrodiella</taxon>
    </lineage>
</organism>
<accession>A0A4S4M673</accession>
<sequence length="113" mass="11946">MASTTTRTRASRKKAADAAAAAQDPGGAPNNPQLPADMGPPNQPNQPNLTEAGDNYPVPAQTTNENERTTGRDDEGGPTADPHLHPLLWDACHMSGKNGMSLDVIRLVDFSIM</sequence>
<dbReference type="EMBL" id="SGPM01000519">
    <property type="protein sequence ID" value="THH19831.1"/>
    <property type="molecule type" value="Genomic_DNA"/>
</dbReference>
<proteinExistence type="predicted"/>